<feature type="transmembrane region" description="Helical" evidence="1">
    <location>
        <begin position="891"/>
        <end position="914"/>
    </location>
</feature>
<dbReference type="PANTHER" id="PTHR32063:SF33">
    <property type="entry name" value="RND SUPERFAMILY EFFLUX PUMP PERMEASE COMPONENT"/>
    <property type="match status" value="1"/>
</dbReference>
<evidence type="ECO:0000313" key="3">
    <source>
        <dbReference type="Proteomes" id="UP000427769"/>
    </source>
</evidence>
<dbReference type="InterPro" id="IPR027463">
    <property type="entry name" value="AcrB_DN_DC_subdom"/>
</dbReference>
<dbReference type="Gene3D" id="3.30.2090.10">
    <property type="entry name" value="Multidrug efflux transporter AcrB TolC docking domain, DN and DC subdomains"/>
    <property type="match status" value="2"/>
</dbReference>
<dbReference type="PRINTS" id="PR00702">
    <property type="entry name" value="ACRIFLAVINRP"/>
</dbReference>
<sequence length="1055" mass="115089">MQASHRQNLSRGPIAWMAGNSVVANLLMFVFLVGGLIAGFRVKQEMFPDFTIDTVEISVSYPGASPEEVEDGIVLAVEEAIQDLEGVDEISSTASEGSASISVDIIEGADVTRLWQEIKSEVDRINTFPDEAEDPQVTIAEHKRGVLTIALSGDVDDLTLRATADQVRDKLLESEHINQVDLTGVKDYEIRVEIPQATLRRYGITLGDVADTIANASVELGGGSLKTSGGDILVRVKDQREYARQYAQLPVLTGSDGSQVLLGQVATVREAFEESHTWAEFDGEPAVMIEVYRVGNQTPTEVADVGKKIMEELNVSLPKGLRLTLLDDHSEGFTERAELLMKNALQGLALVFIFLALFLETRLAFWVSLGIPISFMGSFIFLSGTFFSINMISMFAFIVTLGIVVDDAVVVGENIYHWRRQGLDPLEASVAGAREVALPVVFSVLTNLVTFMPLMFVPGFMGKIFKVIPLVVIAVFGVSLIESLFILPAHLGHRKRSTPMWPLNYLERWQARFSEAFERFVRHRYGDLLEFMIKQRYSVMAFGLFLILALGGYVASGRMGLEMFPANESDYAYASATLPYGSAKARLEKVENHLLESAQAVVAENGGEELAKGVLCNVSGNTIAVRIFLTDTDKRPISTSKVVEKWRQAAGDIAGLESIRFESNMGGPGSGKNLTVMLSHSDTKTLESAGEDLAAMLADFSIVHDIDDGSEQGKRQFDINLRPLGERMGLTSQSVAEQVRYAFQGAEAMKLQRGQNEVSVRVSLPENERAAEATLENMILQAPEGEIYLRDAVTMTAGRAYTSIERTNGCRDISVTANVSPPSKAENIMNELKSSLLPDLMKRYPGLSYSFEGHQADMRESISALITGSMLALFCVYALLAIPFRSYAQPLIIMMSIPFGVIGAILGHLLMGYALSLNSLFGVVALSGVVVNDSLVLIDLANRYVKSGMGVRESVISAGIQRFRPILLTTVTTFGGLMPMITETSRQARMMIPMAISLGFGVLFATLITLGLVPSLYVIVEDVARLFKNRGRRFDPAVSGSGKQAVLTSGSTQSA</sequence>
<feature type="transmembrane region" description="Helical" evidence="1">
    <location>
        <begin position="920"/>
        <end position="942"/>
    </location>
</feature>
<dbReference type="Gene3D" id="3.30.70.1320">
    <property type="entry name" value="Multidrug efflux transporter AcrB pore domain like"/>
    <property type="match status" value="1"/>
</dbReference>
<feature type="transmembrane region" description="Helical" evidence="1">
    <location>
        <begin position="366"/>
        <end position="389"/>
    </location>
</feature>
<dbReference type="RefSeq" id="WP_155304629.1">
    <property type="nucleotide sequence ID" value="NZ_AP021875.1"/>
</dbReference>
<dbReference type="OrthoDB" id="9806532at2"/>
<dbReference type="InterPro" id="IPR001036">
    <property type="entry name" value="Acrflvin-R"/>
</dbReference>
<accession>A0A5K7Z788</accession>
<evidence type="ECO:0000256" key="1">
    <source>
        <dbReference type="SAM" id="Phobius"/>
    </source>
</evidence>
<feature type="transmembrane region" description="Helical" evidence="1">
    <location>
        <begin position="537"/>
        <end position="555"/>
    </location>
</feature>
<dbReference type="Proteomes" id="UP000427769">
    <property type="component" value="Chromosome"/>
</dbReference>
<dbReference type="SUPFAM" id="SSF82866">
    <property type="entry name" value="Multidrug efflux transporter AcrB transmembrane domain"/>
    <property type="match status" value="2"/>
</dbReference>
<dbReference type="AlphaFoldDB" id="A0A5K7Z788"/>
<dbReference type="GO" id="GO:0005886">
    <property type="term" value="C:plasma membrane"/>
    <property type="evidence" value="ECO:0007669"/>
    <property type="project" value="TreeGrafter"/>
</dbReference>
<feature type="transmembrane region" description="Helical" evidence="1">
    <location>
        <begin position="467"/>
        <end position="487"/>
    </location>
</feature>
<reference evidence="2 3" key="1">
    <citation type="submission" date="2019-11" db="EMBL/GenBank/DDBJ databases">
        <title>Comparative genomics of hydrocarbon-degrading Desulfosarcina strains.</title>
        <authorList>
            <person name="Watanabe M."/>
            <person name="Kojima H."/>
            <person name="Fukui M."/>
        </authorList>
    </citation>
    <scope>NUCLEOTIDE SEQUENCE [LARGE SCALE GENOMIC DNA]</scope>
    <source>
        <strain evidence="2 3">PP31</strain>
    </source>
</reference>
<feature type="transmembrane region" description="Helical" evidence="1">
    <location>
        <begin position="994"/>
        <end position="1020"/>
    </location>
</feature>
<dbReference type="GO" id="GO:0042910">
    <property type="term" value="F:xenobiotic transmembrane transporter activity"/>
    <property type="evidence" value="ECO:0007669"/>
    <property type="project" value="TreeGrafter"/>
</dbReference>
<name>A0A5K7Z788_9BACT</name>
<keyword evidence="1" id="KW-0472">Membrane</keyword>
<dbReference type="KEGG" id="dwd:DSCW_31500"/>
<feature type="transmembrane region" description="Helical" evidence="1">
    <location>
        <begin position="436"/>
        <end position="461"/>
    </location>
</feature>
<keyword evidence="3" id="KW-1185">Reference proteome</keyword>
<feature type="transmembrane region" description="Helical" evidence="1">
    <location>
        <begin position="862"/>
        <end position="884"/>
    </location>
</feature>
<feature type="transmembrane region" description="Helical" evidence="1">
    <location>
        <begin position="963"/>
        <end position="982"/>
    </location>
</feature>
<dbReference type="Gene3D" id="3.30.70.1430">
    <property type="entry name" value="Multidrug efflux transporter AcrB pore domain"/>
    <property type="match status" value="2"/>
</dbReference>
<dbReference type="SUPFAM" id="SSF82693">
    <property type="entry name" value="Multidrug efflux transporter AcrB pore domain, PN1, PN2, PC1 and PC2 subdomains"/>
    <property type="match status" value="2"/>
</dbReference>
<dbReference type="PANTHER" id="PTHR32063">
    <property type="match status" value="1"/>
</dbReference>
<proteinExistence type="predicted"/>
<dbReference type="Gene3D" id="3.30.70.1440">
    <property type="entry name" value="Multidrug efflux transporter AcrB pore domain"/>
    <property type="match status" value="1"/>
</dbReference>
<organism evidence="2 3">
    <name type="scientific">Desulfosarcina widdelii</name>
    <dbReference type="NCBI Taxonomy" id="947919"/>
    <lineage>
        <taxon>Bacteria</taxon>
        <taxon>Pseudomonadati</taxon>
        <taxon>Thermodesulfobacteriota</taxon>
        <taxon>Desulfobacteria</taxon>
        <taxon>Desulfobacterales</taxon>
        <taxon>Desulfosarcinaceae</taxon>
        <taxon>Desulfosarcina</taxon>
    </lineage>
</organism>
<dbReference type="EMBL" id="AP021875">
    <property type="protein sequence ID" value="BBO75733.1"/>
    <property type="molecule type" value="Genomic_DNA"/>
</dbReference>
<feature type="transmembrane region" description="Helical" evidence="1">
    <location>
        <begin position="21"/>
        <end position="40"/>
    </location>
</feature>
<feature type="transmembrane region" description="Helical" evidence="1">
    <location>
        <begin position="395"/>
        <end position="416"/>
    </location>
</feature>
<keyword evidence="1" id="KW-1133">Transmembrane helix</keyword>
<dbReference type="Gene3D" id="1.20.1640.10">
    <property type="entry name" value="Multidrug efflux transporter AcrB transmembrane domain"/>
    <property type="match status" value="2"/>
</dbReference>
<keyword evidence="1" id="KW-0812">Transmembrane</keyword>
<feature type="transmembrane region" description="Helical" evidence="1">
    <location>
        <begin position="339"/>
        <end position="359"/>
    </location>
</feature>
<dbReference type="SUPFAM" id="SSF82714">
    <property type="entry name" value="Multidrug efflux transporter AcrB TolC docking domain, DN and DC subdomains"/>
    <property type="match status" value="2"/>
</dbReference>
<evidence type="ECO:0000313" key="2">
    <source>
        <dbReference type="EMBL" id="BBO75733.1"/>
    </source>
</evidence>
<dbReference type="Pfam" id="PF00873">
    <property type="entry name" value="ACR_tran"/>
    <property type="match status" value="1"/>
</dbReference>
<gene>
    <name evidence="2" type="primary">czcA_1</name>
    <name evidence="2" type="ORF">DSCW_31500</name>
</gene>
<protein>
    <submittedName>
        <fullName evidence="2">Multidrug resistance protein</fullName>
    </submittedName>
</protein>